<gene>
    <name evidence="2" type="ORF">MCHLO_09782</name>
</gene>
<evidence type="ECO:0000256" key="1">
    <source>
        <dbReference type="SAM" id="MobiDB-lite"/>
    </source>
</evidence>
<accession>A0ABQ0LNT5</accession>
<evidence type="ECO:0000313" key="2">
    <source>
        <dbReference type="EMBL" id="GAT52763.1"/>
    </source>
</evidence>
<evidence type="ECO:0000313" key="3">
    <source>
        <dbReference type="Proteomes" id="UP000815677"/>
    </source>
</evidence>
<feature type="compositionally biased region" description="Basic and acidic residues" evidence="1">
    <location>
        <begin position="16"/>
        <end position="39"/>
    </location>
</feature>
<reference evidence="2" key="1">
    <citation type="submission" date="2014-09" db="EMBL/GenBank/DDBJ databases">
        <title>Genome sequence of the luminous mushroom Mycena chlorophos for searching fungal bioluminescence genes.</title>
        <authorList>
            <person name="Tanaka Y."/>
            <person name="Kasuga D."/>
            <person name="Oba Y."/>
            <person name="Hase S."/>
            <person name="Sato K."/>
            <person name="Oba Y."/>
            <person name="Sakakibara Y."/>
        </authorList>
    </citation>
    <scope>NUCLEOTIDE SEQUENCE</scope>
</reference>
<feature type="compositionally biased region" description="Polar residues" evidence="1">
    <location>
        <begin position="1"/>
        <end position="10"/>
    </location>
</feature>
<proteinExistence type="predicted"/>
<keyword evidence="3" id="KW-1185">Reference proteome</keyword>
<dbReference type="Proteomes" id="UP000815677">
    <property type="component" value="Unassembled WGS sequence"/>
</dbReference>
<name>A0ABQ0LNT5_MYCCL</name>
<dbReference type="EMBL" id="DF847920">
    <property type="protein sequence ID" value="GAT52763.1"/>
    <property type="molecule type" value="Genomic_DNA"/>
</dbReference>
<sequence>MPSRKNNTPSKLLADSQRRSKLRYEHSERGKKVRAEGRRTRGKRKRAKIRLPRLALPDIVEDWACAELRTGREVFHDAQTEEFQDDNFAHWLSLPFDANVILSADEPAPTHCDYTWELSCAVDGRLIYHEQQFESELRRQWAELGRRGGIDWLRLEVQRLLAEDWVTIRTHEGSYVAGTREHTIWERHVISLARKIYRMYYLKFLELEK</sequence>
<protein>
    <submittedName>
        <fullName evidence="2">Uncharacterized protein</fullName>
    </submittedName>
</protein>
<organism evidence="2 3">
    <name type="scientific">Mycena chlorophos</name>
    <name type="common">Agaric fungus</name>
    <name type="synonym">Agaricus chlorophos</name>
    <dbReference type="NCBI Taxonomy" id="658473"/>
    <lineage>
        <taxon>Eukaryota</taxon>
        <taxon>Fungi</taxon>
        <taxon>Dikarya</taxon>
        <taxon>Basidiomycota</taxon>
        <taxon>Agaricomycotina</taxon>
        <taxon>Agaricomycetes</taxon>
        <taxon>Agaricomycetidae</taxon>
        <taxon>Agaricales</taxon>
        <taxon>Marasmiineae</taxon>
        <taxon>Mycenaceae</taxon>
        <taxon>Mycena</taxon>
    </lineage>
</organism>
<feature type="region of interest" description="Disordered" evidence="1">
    <location>
        <begin position="1"/>
        <end position="45"/>
    </location>
</feature>